<feature type="transmembrane region" description="Helical" evidence="1">
    <location>
        <begin position="161"/>
        <end position="178"/>
    </location>
</feature>
<sequence length="317" mass="36176">MQAQYKQIESITILRAIAALLVCLVHIGILTGYHTTGLFQSIINIGPNGVAIFFVISGFILPYSLFKKEYILKDFFTFLLRRILRIDPPYWISIVIVFIAGLEPLSTINFRSIFYHLTYLVPFVTNAKWYLNVYWTLAIEFQFYIIIGLVYPVLMKIPAKSAVVAVIIPAVVCIALGANYSGIIVTNLYNFTMGFILFMWYVKKINTGFFIASLLLFAGYVMAAVSIKSGLFPLLTVAFVVLYKHKFSLKPLMFTGKISYSLYLLHMPVTYILVGWLRSRQIEPFYLFFASLITSIIVSAIFYALIERPAINYSKRL</sequence>
<evidence type="ECO:0000313" key="3">
    <source>
        <dbReference type="EMBL" id="RYU91486.1"/>
    </source>
</evidence>
<gene>
    <name evidence="3" type="ORF">EWM62_05980</name>
</gene>
<dbReference type="PANTHER" id="PTHR23028:SF53">
    <property type="entry name" value="ACYL_TRANSF_3 DOMAIN-CONTAINING PROTEIN"/>
    <property type="match status" value="1"/>
</dbReference>
<keyword evidence="4" id="KW-1185">Reference proteome</keyword>
<feature type="transmembrane region" description="Helical" evidence="1">
    <location>
        <begin position="184"/>
        <end position="202"/>
    </location>
</feature>
<evidence type="ECO:0000256" key="1">
    <source>
        <dbReference type="SAM" id="Phobius"/>
    </source>
</evidence>
<dbReference type="GO" id="GO:0000271">
    <property type="term" value="P:polysaccharide biosynthetic process"/>
    <property type="evidence" value="ECO:0007669"/>
    <property type="project" value="TreeGrafter"/>
</dbReference>
<protein>
    <submittedName>
        <fullName evidence="3">Acyltransferase</fullName>
    </submittedName>
</protein>
<feature type="transmembrane region" description="Helical" evidence="1">
    <location>
        <begin position="90"/>
        <end position="113"/>
    </location>
</feature>
<dbReference type="InterPro" id="IPR050879">
    <property type="entry name" value="Acyltransferase_3"/>
</dbReference>
<evidence type="ECO:0000313" key="4">
    <source>
        <dbReference type="Proteomes" id="UP000293331"/>
    </source>
</evidence>
<dbReference type="EMBL" id="SEWG01000002">
    <property type="protein sequence ID" value="RYU91486.1"/>
    <property type="molecule type" value="Genomic_DNA"/>
</dbReference>
<dbReference type="GO" id="GO:0016747">
    <property type="term" value="F:acyltransferase activity, transferring groups other than amino-acyl groups"/>
    <property type="evidence" value="ECO:0007669"/>
    <property type="project" value="InterPro"/>
</dbReference>
<feature type="transmembrane region" description="Helical" evidence="1">
    <location>
        <begin position="285"/>
        <end position="306"/>
    </location>
</feature>
<dbReference type="PANTHER" id="PTHR23028">
    <property type="entry name" value="ACETYLTRANSFERASE"/>
    <property type="match status" value="1"/>
</dbReference>
<feature type="domain" description="Acyltransferase 3" evidence="2">
    <location>
        <begin position="9"/>
        <end position="303"/>
    </location>
</feature>
<dbReference type="GO" id="GO:0016020">
    <property type="term" value="C:membrane"/>
    <property type="evidence" value="ECO:0007669"/>
    <property type="project" value="TreeGrafter"/>
</dbReference>
<dbReference type="Pfam" id="PF01757">
    <property type="entry name" value="Acyl_transf_3"/>
    <property type="match status" value="1"/>
</dbReference>
<dbReference type="Proteomes" id="UP000293331">
    <property type="component" value="Unassembled WGS sequence"/>
</dbReference>
<name>A0A4Q5LPY1_9SPHI</name>
<dbReference type="InterPro" id="IPR002656">
    <property type="entry name" value="Acyl_transf_3_dom"/>
</dbReference>
<accession>A0A4Q5LPY1</accession>
<keyword evidence="1" id="KW-0472">Membrane</keyword>
<organism evidence="3 4">
    <name type="scientific">Mucilaginibacter terrigena</name>
    <dbReference type="NCBI Taxonomy" id="2492395"/>
    <lineage>
        <taxon>Bacteria</taxon>
        <taxon>Pseudomonadati</taxon>
        <taxon>Bacteroidota</taxon>
        <taxon>Sphingobacteriia</taxon>
        <taxon>Sphingobacteriales</taxon>
        <taxon>Sphingobacteriaceae</taxon>
        <taxon>Mucilaginibacter</taxon>
    </lineage>
</organism>
<keyword evidence="1" id="KW-0812">Transmembrane</keyword>
<feature type="transmembrane region" description="Helical" evidence="1">
    <location>
        <begin position="12"/>
        <end position="33"/>
    </location>
</feature>
<evidence type="ECO:0000259" key="2">
    <source>
        <dbReference type="Pfam" id="PF01757"/>
    </source>
</evidence>
<keyword evidence="3" id="KW-0012">Acyltransferase</keyword>
<keyword evidence="1" id="KW-1133">Transmembrane helix</keyword>
<keyword evidence="3" id="KW-0808">Transferase</keyword>
<dbReference type="RefSeq" id="WP_129875744.1">
    <property type="nucleotide sequence ID" value="NZ_SEWG01000002.1"/>
</dbReference>
<feature type="transmembrane region" description="Helical" evidence="1">
    <location>
        <begin position="209"/>
        <end position="225"/>
    </location>
</feature>
<proteinExistence type="predicted"/>
<feature type="transmembrane region" description="Helical" evidence="1">
    <location>
        <begin position="45"/>
        <end position="66"/>
    </location>
</feature>
<feature type="transmembrane region" description="Helical" evidence="1">
    <location>
        <begin position="133"/>
        <end position="154"/>
    </location>
</feature>
<reference evidence="3 4" key="1">
    <citation type="submission" date="2019-02" db="EMBL/GenBank/DDBJ databases">
        <title>Bacterial novel species Mucilaginibacter sp. 17JY9-4 isolated from soil.</title>
        <authorList>
            <person name="Jung H.-Y."/>
        </authorList>
    </citation>
    <scope>NUCLEOTIDE SEQUENCE [LARGE SCALE GENOMIC DNA]</scope>
    <source>
        <strain evidence="3 4">17JY9-4</strain>
    </source>
</reference>
<comment type="caution">
    <text evidence="3">The sequence shown here is derived from an EMBL/GenBank/DDBJ whole genome shotgun (WGS) entry which is preliminary data.</text>
</comment>
<dbReference type="AlphaFoldDB" id="A0A4Q5LPY1"/>
<dbReference type="OrthoDB" id="290051at2"/>
<feature type="transmembrane region" description="Helical" evidence="1">
    <location>
        <begin position="260"/>
        <end position="279"/>
    </location>
</feature>